<dbReference type="Proteomes" id="UP000244729">
    <property type="component" value="Chromosome"/>
</dbReference>
<reference evidence="6 7" key="1">
    <citation type="submission" date="2018-04" db="EMBL/GenBank/DDBJ databases">
        <authorList>
            <person name="Li J."/>
        </authorList>
    </citation>
    <scope>NUCLEOTIDE SEQUENCE [LARGE SCALE GENOMIC DNA]</scope>
    <source>
        <strain evidence="7">30A</strain>
    </source>
</reference>
<name>A0A2S0WSJ7_9MICO</name>
<feature type="region of interest" description="Disordered" evidence="4">
    <location>
        <begin position="220"/>
        <end position="241"/>
    </location>
</feature>
<dbReference type="GO" id="GO:0004806">
    <property type="term" value="F:triacylglycerol lipase activity"/>
    <property type="evidence" value="ECO:0007669"/>
    <property type="project" value="TreeGrafter"/>
</dbReference>
<protein>
    <recommendedName>
        <fullName evidence="5">Alpha/beta hydrolase fold-3 domain-containing protein</fullName>
    </recommendedName>
</protein>
<accession>A0A2S0WSJ7</accession>
<proteinExistence type="inferred from homology"/>
<comment type="similarity">
    <text evidence="1">Belongs to the 'GDXG' lipolytic enzyme family.</text>
</comment>
<dbReference type="SUPFAM" id="SSF53474">
    <property type="entry name" value="alpha/beta-Hydrolases"/>
    <property type="match status" value="1"/>
</dbReference>
<evidence type="ECO:0000259" key="5">
    <source>
        <dbReference type="Pfam" id="PF07859"/>
    </source>
</evidence>
<keyword evidence="7" id="KW-1185">Reference proteome</keyword>
<evidence type="ECO:0000313" key="7">
    <source>
        <dbReference type="Proteomes" id="UP000244729"/>
    </source>
</evidence>
<evidence type="ECO:0000256" key="3">
    <source>
        <dbReference type="PROSITE-ProRule" id="PRU10038"/>
    </source>
</evidence>
<dbReference type="PROSITE" id="PS01173">
    <property type="entry name" value="LIPASE_GDXG_HIS"/>
    <property type="match status" value="1"/>
</dbReference>
<sequence>MVERRVHGVPPSDEFLRLRRTLEVPTPTPTPMPSPPTQLGDERWSFRVWAARLPVAREVVVEPTTEMPEPGSEWIRPTRPASRRDVILYLHGGGFRVGSPATARSITSHLAVASGLEIASAAYPLAPEATMDEMVASVTRSYRALRTLRPDARVVLAGDSAGGYLALALLDQLALQGEPRPAAVVLFCPLTTLDARADERREVRDPMLSEAMLTSVRRDVRRPRRPRQARPGAPALLPPWPGRAVPRRTAATVGAASLSGVPLLVQYGGHELLASSIEAFAEQAPDHAPVVVEEWRHAFHVWQLFAGLLPESDAAIASASAFLRDALG</sequence>
<dbReference type="AlphaFoldDB" id="A0A2S0WSJ7"/>
<evidence type="ECO:0000313" key="6">
    <source>
        <dbReference type="EMBL" id="AWB94292.1"/>
    </source>
</evidence>
<dbReference type="Gene3D" id="3.40.50.1820">
    <property type="entry name" value="alpha/beta hydrolase"/>
    <property type="match status" value="1"/>
</dbReference>
<dbReference type="PANTHER" id="PTHR48081:SF30">
    <property type="entry name" value="ACETYL-HYDROLASE LIPR-RELATED"/>
    <property type="match status" value="1"/>
</dbReference>
<keyword evidence="2" id="KW-0378">Hydrolase</keyword>
<dbReference type="EMBL" id="CP028913">
    <property type="protein sequence ID" value="AWB94292.1"/>
    <property type="molecule type" value="Genomic_DNA"/>
</dbReference>
<dbReference type="InterPro" id="IPR050300">
    <property type="entry name" value="GDXG_lipolytic_enzyme"/>
</dbReference>
<evidence type="ECO:0000256" key="4">
    <source>
        <dbReference type="SAM" id="MobiDB-lite"/>
    </source>
</evidence>
<gene>
    <name evidence="6" type="ORF">DCE93_00225</name>
</gene>
<feature type="domain" description="Alpha/beta hydrolase fold-3" evidence="5">
    <location>
        <begin position="87"/>
        <end position="303"/>
    </location>
</feature>
<dbReference type="Pfam" id="PF07859">
    <property type="entry name" value="Abhydrolase_3"/>
    <property type="match status" value="1"/>
</dbReference>
<feature type="active site" evidence="3">
    <location>
        <position position="160"/>
    </location>
</feature>
<dbReference type="InterPro" id="IPR029058">
    <property type="entry name" value="AB_hydrolase_fold"/>
</dbReference>
<dbReference type="OrthoDB" id="9803828at2"/>
<dbReference type="PROSITE" id="PS01174">
    <property type="entry name" value="LIPASE_GDXG_SER"/>
    <property type="match status" value="1"/>
</dbReference>
<dbReference type="InterPro" id="IPR013094">
    <property type="entry name" value="AB_hydrolase_3"/>
</dbReference>
<organism evidence="6 7">
    <name type="scientific">Agromyces badenianii</name>
    <dbReference type="NCBI Taxonomy" id="2080742"/>
    <lineage>
        <taxon>Bacteria</taxon>
        <taxon>Bacillati</taxon>
        <taxon>Actinomycetota</taxon>
        <taxon>Actinomycetes</taxon>
        <taxon>Micrococcales</taxon>
        <taxon>Microbacteriaceae</taxon>
        <taxon>Agromyces</taxon>
    </lineage>
</organism>
<dbReference type="InterPro" id="IPR033140">
    <property type="entry name" value="Lipase_GDXG_put_SER_AS"/>
</dbReference>
<dbReference type="RefSeq" id="WP_108594119.1">
    <property type="nucleotide sequence ID" value="NZ_CP028913.1"/>
</dbReference>
<evidence type="ECO:0000256" key="2">
    <source>
        <dbReference type="ARBA" id="ARBA00022801"/>
    </source>
</evidence>
<dbReference type="KEGG" id="agm:DCE93_00225"/>
<dbReference type="PANTHER" id="PTHR48081">
    <property type="entry name" value="AB HYDROLASE SUPERFAMILY PROTEIN C4A8.06C"/>
    <property type="match status" value="1"/>
</dbReference>
<evidence type="ECO:0000256" key="1">
    <source>
        <dbReference type="ARBA" id="ARBA00010515"/>
    </source>
</evidence>
<dbReference type="InterPro" id="IPR002168">
    <property type="entry name" value="Lipase_GDXG_HIS_AS"/>
</dbReference>